<dbReference type="AlphaFoldDB" id="C5T177"/>
<sequence>MADPSRTLQALADRAAIHDVAMRYFHAADTGNKALVRSCFTEDVRAHYHGRAAVQGADALVAQIALFNHFESGACKIASHFVGNLHFEQLDADTARTETHAIAFLVNPSASGDQVAARSLRYLDRWVCRQGEWKIDTRLHTLDWSAQVSANFATTLAQRVNALPAGFAG</sequence>
<dbReference type="Gene3D" id="3.10.450.50">
    <property type="match status" value="1"/>
</dbReference>
<organism evidence="2 3">
    <name type="scientific">Acidovorax delafieldii 2AN</name>
    <dbReference type="NCBI Taxonomy" id="573060"/>
    <lineage>
        <taxon>Bacteria</taxon>
        <taxon>Pseudomonadati</taxon>
        <taxon>Pseudomonadota</taxon>
        <taxon>Betaproteobacteria</taxon>
        <taxon>Burkholderiales</taxon>
        <taxon>Comamonadaceae</taxon>
        <taxon>Acidovorax</taxon>
    </lineage>
</organism>
<reference evidence="2 3" key="1">
    <citation type="submission" date="2009-05" db="EMBL/GenBank/DDBJ databases">
        <title>The draft genome of Acidovorax delafieldii 2AN.</title>
        <authorList>
            <consortium name="US DOE Joint Genome Institute (JGI-PGF)"/>
            <person name="Lucas S."/>
            <person name="Copeland A."/>
            <person name="Lapidus A."/>
            <person name="Glavina del Rio T."/>
            <person name="Tice H."/>
            <person name="Bruce D."/>
            <person name="Goodwin L."/>
            <person name="Pitluck S."/>
            <person name="Larimer F."/>
            <person name="Land M.L."/>
            <person name="Hauser L."/>
            <person name="Shelobolina E.S."/>
            <person name="Picardal F."/>
            <person name="Roden E."/>
            <person name="Emerson D."/>
        </authorList>
    </citation>
    <scope>NUCLEOTIDE SEQUENCE [LARGE SCALE GENOMIC DNA]</scope>
    <source>
        <strain evidence="2 3">2AN</strain>
    </source>
</reference>
<protein>
    <recommendedName>
        <fullName evidence="1">SnoaL-like domain-containing protein</fullName>
    </recommendedName>
</protein>
<evidence type="ECO:0000313" key="3">
    <source>
        <dbReference type="Proteomes" id="UP000003856"/>
    </source>
</evidence>
<proteinExistence type="predicted"/>
<evidence type="ECO:0000259" key="1">
    <source>
        <dbReference type="Pfam" id="PF13577"/>
    </source>
</evidence>
<keyword evidence="3" id="KW-1185">Reference proteome</keyword>
<dbReference type="InterPro" id="IPR032710">
    <property type="entry name" value="NTF2-like_dom_sf"/>
</dbReference>
<dbReference type="RefSeq" id="WP_005793354.1">
    <property type="nucleotide sequence ID" value="NZ_ACQT01000009.1"/>
</dbReference>
<dbReference type="OrthoDB" id="1492465at2"/>
<dbReference type="PATRIC" id="fig|573060.9.peg.4600"/>
<dbReference type="Proteomes" id="UP000003856">
    <property type="component" value="Unassembled WGS sequence"/>
</dbReference>
<gene>
    <name evidence="2" type="ORF">AcdelDRAFT_0657</name>
</gene>
<dbReference type="InterPro" id="IPR037401">
    <property type="entry name" value="SnoaL-like"/>
</dbReference>
<evidence type="ECO:0000313" key="2">
    <source>
        <dbReference type="EMBL" id="EER61821.1"/>
    </source>
</evidence>
<comment type="caution">
    <text evidence="2">The sequence shown here is derived from an EMBL/GenBank/DDBJ whole genome shotgun (WGS) entry which is preliminary data.</text>
</comment>
<dbReference type="EMBL" id="ACQT01000009">
    <property type="protein sequence ID" value="EER61821.1"/>
    <property type="molecule type" value="Genomic_DNA"/>
</dbReference>
<name>C5T177_ACIDE</name>
<feature type="domain" description="SnoaL-like" evidence="1">
    <location>
        <begin position="9"/>
        <end position="138"/>
    </location>
</feature>
<dbReference type="Pfam" id="PF13577">
    <property type="entry name" value="SnoaL_4"/>
    <property type="match status" value="1"/>
</dbReference>
<dbReference type="SUPFAM" id="SSF54427">
    <property type="entry name" value="NTF2-like"/>
    <property type="match status" value="1"/>
</dbReference>
<accession>C5T177</accession>